<comment type="caution">
    <text evidence="10">The sequence shown here is derived from an EMBL/GenBank/DDBJ whole genome shotgun (WGS) entry which is preliminary data.</text>
</comment>
<gene>
    <name evidence="10" type="ORF">K678_13271</name>
</gene>
<comment type="subcellular location">
    <subcellularLocation>
        <location evidence="1">Cell inner membrane</location>
        <topology evidence="1">Multi-pass membrane protein</topology>
    </subcellularLocation>
</comment>
<keyword evidence="3" id="KW-1003">Cell membrane</keyword>
<feature type="transmembrane region" description="Helical" evidence="9">
    <location>
        <begin position="90"/>
        <end position="107"/>
    </location>
</feature>
<dbReference type="OrthoDB" id="9814020at2"/>
<evidence type="ECO:0000256" key="8">
    <source>
        <dbReference type="ARBA" id="ARBA00035655"/>
    </source>
</evidence>
<evidence type="ECO:0000256" key="7">
    <source>
        <dbReference type="ARBA" id="ARBA00023136"/>
    </source>
</evidence>
<feature type="transmembrane region" description="Helical" evidence="9">
    <location>
        <begin position="20"/>
        <end position="41"/>
    </location>
</feature>
<dbReference type="EMBL" id="AQPH01000057">
    <property type="protein sequence ID" value="EPY01001.1"/>
    <property type="molecule type" value="Genomic_DNA"/>
</dbReference>
<keyword evidence="6 9" id="KW-1133">Transmembrane helix</keyword>
<evidence type="ECO:0000256" key="2">
    <source>
        <dbReference type="ARBA" id="ARBA00022448"/>
    </source>
</evidence>
<sequence>MDVYFHLTGHPGLDGIANGAIGGVLIGLAAGLLMLGNGRIAGISGFFAGMTGQVPPTWKEDFLFLLGLPVGGALFALWRGEPHLLLPDSPWLLASAGFLVGFGARMANGCTSGHTICGLARLSPRSLVATAIFMASAIATVAVEKWL</sequence>
<proteinExistence type="inferred from homology"/>
<comment type="similarity">
    <text evidence="8">Belongs to the TsuA/YedE (TC 9.B.102) family.</text>
</comment>
<dbReference type="STRING" id="1316936.K678_13271"/>
<name>S9TFF7_MAGFU</name>
<evidence type="ECO:0000256" key="4">
    <source>
        <dbReference type="ARBA" id="ARBA00022519"/>
    </source>
</evidence>
<dbReference type="RefSeq" id="WP_021132956.1">
    <property type="nucleotide sequence ID" value="NZ_AQPH01000057.1"/>
</dbReference>
<accession>S9TFF7</accession>
<feature type="transmembrane region" description="Helical" evidence="9">
    <location>
        <begin position="127"/>
        <end position="143"/>
    </location>
</feature>
<evidence type="ECO:0000313" key="11">
    <source>
        <dbReference type="Proteomes" id="UP000015350"/>
    </source>
</evidence>
<keyword evidence="4" id="KW-0997">Cell inner membrane</keyword>
<dbReference type="PANTHER" id="PTHR30574:SF1">
    <property type="entry name" value="SULPHUR TRANSPORT DOMAIN-CONTAINING PROTEIN"/>
    <property type="match status" value="1"/>
</dbReference>
<evidence type="ECO:0000256" key="9">
    <source>
        <dbReference type="SAM" id="Phobius"/>
    </source>
</evidence>
<dbReference type="AlphaFoldDB" id="S9TFF7"/>
<protein>
    <submittedName>
        <fullName evidence="10">Uncharacterized protein</fullName>
    </submittedName>
</protein>
<evidence type="ECO:0000256" key="5">
    <source>
        <dbReference type="ARBA" id="ARBA00022692"/>
    </source>
</evidence>
<feature type="transmembrane region" description="Helical" evidence="9">
    <location>
        <begin position="62"/>
        <end position="78"/>
    </location>
</feature>
<dbReference type="eggNOG" id="COG2391">
    <property type="taxonomic scope" value="Bacteria"/>
</dbReference>
<dbReference type="PANTHER" id="PTHR30574">
    <property type="entry name" value="INNER MEMBRANE PROTEIN YEDE"/>
    <property type="match status" value="1"/>
</dbReference>
<keyword evidence="2" id="KW-0813">Transport</keyword>
<dbReference type="GO" id="GO:0005886">
    <property type="term" value="C:plasma membrane"/>
    <property type="evidence" value="ECO:0007669"/>
    <property type="project" value="UniProtKB-SubCell"/>
</dbReference>
<evidence type="ECO:0000256" key="6">
    <source>
        <dbReference type="ARBA" id="ARBA00022989"/>
    </source>
</evidence>
<evidence type="ECO:0000256" key="1">
    <source>
        <dbReference type="ARBA" id="ARBA00004429"/>
    </source>
</evidence>
<organism evidence="10 11">
    <name type="scientific">Magnetospirillum fulvum MGU-K5</name>
    <dbReference type="NCBI Taxonomy" id="1316936"/>
    <lineage>
        <taxon>Bacteria</taxon>
        <taxon>Pseudomonadati</taxon>
        <taxon>Pseudomonadota</taxon>
        <taxon>Alphaproteobacteria</taxon>
        <taxon>Rhodospirillales</taxon>
        <taxon>Rhodospirillaceae</taxon>
        <taxon>Magnetospirillum</taxon>
    </lineage>
</organism>
<dbReference type="Proteomes" id="UP000015350">
    <property type="component" value="Unassembled WGS sequence"/>
</dbReference>
<keyword evidence="7 9" id="KW-0472">Membrane</keyword>
<dbReference type="Pfam" id="PF04143">
    <property type="entry name" value="Sulf_transp"/>
    <property type="match status" value="1"/>
</dbReference>
<reference evidence="10 11" key="1">
    <citation type="submission" date="2013-04" db="EMBL/GenBank/DDBJ databases">
        <authorList>
            <person name="Kuznetsov B."/>
            <person name="Ivanovsky R."/>
        </authorList>
    </citation>
    <scope>NUCLEOTIDE SEQUENCE [LARGE SCALE GENOMIC DNA]</scope>
    <source>
        <strain evidence="10 11">MGU-K5</strain>
    </source>
</reference>
<dbReference type="PATRIC" id="fig|1316936.3.peg.2650"/>
<evidence type="ECO:0000256" key="3">
    <source>
        <dbReference type="ARBA" id="ARBA00022475"/>
    </source>
</evidence>
<keyword evidence="5 9" id="KW-0812">Transmembrane</keyword>
<evidence type="ECO:0000313" key="10">
    <source>
        <dbReference type="EMBL" id="EPY01001.1"/>
    </source>
</evidence>
<dbReference type="InterPro" id="IPR007272">
    <property type="entry name" value="Sulf_transp_TsuA/YedE"/>
</dbReference>